<evidence type="ECO:0000259" key="8">
    <source>
        <dbReference type="Pfam" id="PF00590"/>
    </source>
</evidence>
<evidence type="ECO:0000256" key="6">
    <source>
        <dbReference type="ARBA" id="ARBA00022691"/>
    </source>
</evidence>
<dbReference type="NCBIfam" id="TIGR01467">
    <property type="entry name" value="cobI_cbiL"/>
    <property type="match status" value="1"/>
</dbReference>
<evidence type="ECO:0000256" key="3">
    <source>
        <dbReference type="ARBA" id="ARBA00022573"/>
    </source>
</evidence>
<dbReference type="InterPro" id="IPR003043">
    <property type="entry name" value="Uropor_MeTrfase_CS"/>
</dbReference>
<dbReference type="InterPro" id="IPR014777">
    <property type="entry name" value="4pyrrole_Mease_sub1"/>
</dbReference>
<proteinExistence type="inferred from homology"/>
<sequence>MSGTLYLIGTGPGDPELLTLKAARVLSALDGVAYPQKPGATSQSLTIAETHLSDSVEHFAFDVPMAVDRGPAQAAYDQMAEQLAPKLAAGQNIGYLCEGDPLFYGSAMYLLHRLPDAQIEIIPGITSLTAAAAEIKRPLAARNERLKILPAPLESAALEAELAASEAVALIKIGRHFDRVRDALNKTGHGERAMVVEYATRDTQKITKLAEYPQGERPYFSIILSYKGDEAWGS</sequence>
<name>A0A2R4MI00_9HYPH</name>
<protein>
    <submittedName>
        <fullName evidence="9">Uroporphyrinogen-III C-methyltransferase</fullName>
    </submittedName>
</protein>
<dbReference type="CDD" id="cd11645">
    <property type="entry name" value="Precorrin_2_C20_MT"/>
    <property type="match status" value="1"/>
</dbReference>
<dbReference type="GO" id="GO:0009236">
    <property type="term" value="P:cobalamin biosynthetic process"/>
    <property type="evidence" value="ECO:0007669"/>
    <property type="project" value="UniProtKB-UniRule"/>
</dbReference>
<dbReference type="GO" id="GO:0030788">
    <property type="term" value="F:precorrin-2 C20-methyltransferase activity"/>
    <property type="evidence" value="ECO:0007669"/>
    <property type="project" value="InterPro"/>
</dbReference>
<dbReference type="InterPro" id="IPR000878">
    <property type="entry name" value="4pyrrol_Mease"/>
</dbReference>
<comment type="similarity">
    <text evidence="2 7">Belongs to the precorrin methyltransferase family.</text>
</comment>
<accession>A0A2R4MI00</accession>
<evidence type="ECO:0000256" key="5">
    <source>
        <dbReference type="ARBA" id="ARBA00022679"/>
    </source>
</evidence>
<evidence type="ECO:0000256" key="7">
    <source>
        <dbReference type="PIRNR" id="PIRNR036427"/>
    </source>
</evidence>
<dbReference type="InterPro" id="IPR012382">
    <property type="entry name" value="CobI/CbiL"/>
</dbReference>
<dbReference type="Gene3D" id="3.40.1010.10">
    <property type="entry name" value="Cobalt-precorrin-4 Transmethylase, Domain 1"/>
    <property type="match status" value="1"/>
</dbReference>
<keyword evidence="3" id="KW-0169">Cobalamin biosynthesis</keyword>
<evidence type="ECO:0000313" key="10">
    <source>
        <dbReference type="Proteomes" id="UP000258927"/>
    </source>
</evidence>
<dbReference type="STRING" id="1122213.GCA_000423365_00844"/>
<keyword evidence="10" id="KW-1185">Reference proteome</keyword>
<dbReference type="UniPathway" id="UPA00148"/>
<evidence type="ECO:0000256" key="2">
    <source>
        <dbReference type="ARBA" id="ARBA00005879"/>
    </source>
</evidence>
<dbReference type="PROSITE" id="PS00839">
    <property type="entry name" value="SUMT_1"/>
    <property type="match status" value="1"/>
</dbReference>
<dbReference type="GO" id="GO:0032259">
    <property type="term" value="P:methylation"/>
    <property type="evidence" value="ECO:0007669"/>
    <property type="project" value="UniProtKB-KW"/>
</dbReference>
<evidence type="ECO:0000313" key="9">
    <source>
        <dbReference type="EMBL" id="AVX05657.1"/>
    </source>
</evidence>
<evidence type="ECO:0000256" key="4">
    <source>
        <dbReference type="ARBA" id="ARBA00022603"/>
    </source>
</evidence>
<keyword evidence="4 9" id="KW-0489">Methyltransferase</keyword>
<dbReference type="Gene3D" id="3.30.950.10">
    <property type="entry name" value="Methyltransferase, Cobalt-precorrin-4 Transmethylase, Domain 2"/>
    <property type="match status" value="1"/>
</dbReference>
<dbReference type="InterPro" id="IPR014776">
    <property type="entry name" value="4pyrrole_Mease_sub2"/>
</dbReference>
<organism evidence="9 10">
    <name type="scientific">Maritalea myrionectae</name>
    <dbReference type="NCBI Taxonomy" id="454601"/>
    <lineage>
        <taxon>Bacteria</taxon>
        <taxon>Pseudomonadati</taxon>
        <taxon>Pseudomonadota</taxon>
        <taxon>Alphaproteobacteria</taxon>
        <taxon>Hyphomicrobiales</taxon>
        <taxon>Devosiaceae</taxon>
        <taxon>Maritalea</taxon>
    </lineage>
</organism>
<gene>
    <name evidence="9" type="ORF">MXMO3_03151</name>
</gene>
<dbReference type="Pfam" id="PF00590">
    <property type="entry name" value="TP_methylase"/>
    <property type="match status" value="1"/>
</dbReference>
<dbReference type="EMBL" id="CP021330">
    <property type="protein sequence ID" value="AVX05657.1"/>
    <property type="molecule type" value="Genomic_DNA"/>
</dbReference>
<dbReference type="PIRSF" id="PIRSF036427">
    <property type="entry name" value="Precrrn-2_mtase"/>
    <property type="match status" value="1"/>
</dbReference>
<evidence type="ECO:0000256" key="1">
    <source>
        <dbReference type="ARBA" id="ARBA00004953"/>
    </source>
</evidence>
<dbReference type="AlphaFoldDB" id="A0A2R4MI00"/>
<keyword evidence="6" id="KW-0949">S-adenosyl-L-methionine</keyword>
<dbReference type="SUPFAM" id="SSF53790">
    <property type="entry name" value="Tetrapyrrole methylase"/>
    <property type="match status" value="1"/>
</dbReference>
<dbReference type="KEGG" id="mmyr:MXMO3_03151"/>
<dbReference type="Proteomes" id="UP000258927">
    <property type="component" value="Chromosome"/>
</dbReference>
<dbReference type="InterPro" id="IPR006364">
    <property type="entry name" value="CobI/CbiL/CobIJ_dom"/>
</dbReference>
<dbReference type="RefSeq" id="WP_117396472.1">
    <property type="nucleotide sequence ID" value="NZ_CP021330.1"/>
</dbReference>
<dbReference type="InterPro" id="IPR035996">
    <property type="entry name" value="4pyrrol_Methylase_sf"/>
</dbReference>
<feature type="domain" description="Tetrapyrrole methylase" evidence="8">
    <location>
        <begin position="4"/>
        <end position="208"/>
    </location>
</feature>
<dbReference type="PANTHER" id="PTHR43467:SF2">
    <property type="entry name" value="COBALT-PRECORRIN-2 C(20)-METHYLTRANSFERASE"/>
    <property type="match status" value="1"/>
</dbReference>
<dbReference type="PANTHER" id="PTHR43467">
    <property type="entry name" value="COBALT-PRECORRIN-2 C(20)-METHYLTRANSFERASE"/>
    <property type="match status" value="1"/>
</dbReference>
<reference evidence="9 10" key="1">
    <citation type="submission" date="2017-05" db="EMBL/GenBank/DDBJ databases">
        <title>Genome Analysis of Maritalea myrionectae HL2708#5.</title>
        <authorList>
            <consortium name="Cotde Inc.-PKNU"/>
            <person name="Jang D."/>
            <person name="Oh H.-M."/>
        </authorList>
    </citation>
    <scope>NUCLEOTIDE SEQUENCE [LARGE SCALE GENOMIC DNA]</scope>
    <source>
        <strain evidence="9 10">HL2708#5</strain>
    </source>
</reference>
<keyword evidence="5 9" id="KW-0808">Transferase</keyword>
<comment type="pathway">
    <text evidence="1">Cofactor biosynthesis; adenosylcobalamin biosynthesis.</text>
</comment>